<evidence type="ECO:0000256" key="10">
    <source>
        <dbReference type="ARBA" id="ARBA00023304"/>
    </source>
</evidence>
<dbReference type="InterPro" id="IPR000581">
    <property type="entry name" value="ILV_EDD_N"/>
</dbReference>
<evidence type="ECO:0000256" key="12">
    <source>
        <dbReference type="ARBA" id="ARBA00029436"/>
    </source>
</evidence>
<organism evidence="18 19">
    <name type="scientific">Acidovorax bellezanensis</name>
    <dbReference type="NCBI Taxonomy" id="2976702"/>
    <lineage>
        <taxon>Bacteria</taxon>
        <taxon>Pseudomonadati</taxon>
        <taxon>Pseudomonadota</taxon>
        <taxon>Betaproteobacteria</taxon>
        <taxon>Burkholderiales</taxon>
        <taxon>Comamonadaceae</taxon>
        <taxon>Acidovorax</taxon>
    </lineage>
</organism>
<proteinExistence type="inferred from homology"/>
<comment type="pathway">
    <text evidence="12 15">Amino-acid biosynthesis; L-valine biosynthesis; L-valine from pyruvate: step 3/4.</text>
</comment>
<keyword evidence="19" id="KW-1185">Reference proteome</keyword>
<feature type="active site" description="Proton acceptor" evidence="15">
    <location>
        <position position="492"/>
    </location>
</feature>
<dbReference type="SUPFAM" id="SSF52016">
    <property type="entry name" value="LeuD/IlvD-like"/>
    <property type="match status" value="1"/>
</dbReference>
<dbReference type="RefSeq" id="WP_261502378.1">
    <property type="nucleotide sequence ID" value="NZ_JAODYH010000016.1"/>
</dbReference>
<evidence type="ECO:0000259" key="17">
    <source>
        <dbReference type="Pfam" id="PF24877"/>
    </source>
</evidence>
<evidence type="ECO:0000256" key="13">
    <source>
        <dbReference type="ARBA" id="ARBA00029437"/>
    </source>
</evidence>
<keyword evidence="8 15" id="KW-0411">Iron-sulfur</keyword>
<feature type="binding site" evidence="15">
    <location>
        <position position="96"/>
    </location>
    <ligand>
        <name>Mg(2+)</name>
        <dbReference type="ChEBI" id="CHEBI:18420"/>
    </ligand>
</feature>
<evidence type="ECO:0000256" key="2">
    <source>
        <dbReference type="ARBA" id="ARBA00006486"/>
    </source>
</evidence>
<evidence type="ECO:0000256" key="6">
    <source>
        <dbReference type="ARBA" id="ARBA00022842"/>
    </source>
</evidence>
<dbReference type="EC" id="4.2.1.9" evidence="14 15"/>
<sequence>MTHSPDSPANDATPAAPGFRSAIIRQGTVRATTRSFLHALGQDDEDIERPHIGVFHTGGEMSPCNLNLRDQAQHAKTGIYAGGGTPHECPVVSVSDGLTMAHSGMRFSLISRELIADSVEASVRGHQWDGIFAIGACDKNLPGLMMGMLRCNVPSVFVHGGSALPGQAPGPDGRDLNVVDTYETIGQVLAGTATQQDLAQISRSCLPTAGACAGQFTANTMGMVSEALGLAPIGSSMLPAVFSERAPLMRRTAKTLMRAVWASAEGKGPLPRDIVTRKALENACAVVSATGGSTNAALHLPALAHEAGIRFHLDDVAEIFARTPLIADLRPGGRYLARDVHYIGGAGVILRSLLEQGLLHGDALTFTGRTLAEELASALPPDGQVVRTADNPISRDGGLAVLKGNLCPDGALLKTAGLQTLVHSGPARVFESEEAAQAAVQAMRYAAGDVIVIRNEGPKGSPGMREMLGITALLYGQGMGDKVALLTDGRFSGATRGLCIGYAGPEAADNGPIAALRDGDMVSIDARPAARSITVALSAQELEQRLRENAQRLAGVNTGVRWGGLLEKYALTVRPAHQGAVTHSGAVTWLRDEG</sequence>
<feature type="binding site" evidence="15">
    <location>
        <position position="466"/>
    </location>
    <ligand>
        <name>Mg(2+)</name>
        <dbReference type="ChEBI" id="CHEBI:18420"/>
    </ligand>
</feature>
<dbReference type="Proteomes" id="UP001525968">
    <property type="component" value="Unassembled WGS sequence"/>
</dbReference>
<evidence type="ECO:0000259" key="16">
    <source>
        <dbReference type="Pfam" id="PF00920"/>
    </source>
</evidence>
<dbReference type="InterPro" id="IPR056740">
    <property type="entry name" value="ILV_EDD_C"/>
</dbReference>
<feature type="binding site" evidence="15">
    <location>
        <position position="64"/>
    </location>
    <ligand>
        <name>[2Fe-2S] cluster</name>
        <dbReference type="ChEBI" id="CHEBI:190135"/>
    </ligand>
</feature>
<comment type="function">
    <text evidence="15">Functions in the biosynthesis of branched-chain amino acids. Catalyzes the dehydration of (2R,3R)-2,3-dihydroxy-3-methylpentanoate (2,3-dihydroxy-3-methylvalerate) into 2-oxo-3-methylpentanoate (2-oxo-3-methylvalerate) and of (2R)-2,3-dihydroxy-3-methylbutanoate (2,3-dihydroxyisovalerate) into 2-oxo-3-methylbutanoate (2-oxoisovalerate), the penultimate precursor to L-isoleucine and L-valine, respectively.</text>
</comment>
<feature type="binding site" evidence="15">
    <location>
        <position position="138"/>
    </location>
    <ligand>
        <name>Mg(2+)</name>
        <dbReference type="ChEBI" id="CHEBI:18420"/>
    </ligand>
</feature>
<evidence type="ECO:0000256" key="5">
    <source>
        <dbReference type="ARBA" id="ARBA00022723"/>
    </source>
</evidence>
<dbReference type="InterPro" id="IPR050165">
    <property type="entry name" value="DHAD_IlvD/Edd"/>
</dbReference>
<evidence type="ECO:0000256" key="3">
    <source>
        <dbReference type="ARBA" id="ARBA00022605"/>
    </source>
</evidence>
<comment type="cofactor">
    <cofactor evidence="1 15">
        <name>Mg(2+)</name>
        <dbReference type="ChEBI" id="CHEBI:18420"/>
    </cofactor>
</comment>
<dbReference type="NCBIfam" id="NF002068">
    <property type="entry name" value="PRK00911.1"/>
    <property type="match status" value="1"/>
</dbReference>
<evidence type="ECO:0000256" key="7">
    <source>
        <dbReference type="ARBA" id="ARBA00023004"/>
    </source>
</evidence>
<comment type="caution">
    <text evidence="18">The sequence shown here is derived from an EMBL/GenBank/DDBJ whole genome shotgun (WGS) entry which is preliminary data.</text>
</comment>
<dbReference type="SUPFAM" id="SSF143975">
    <property type="entry name" value="IlvD/EDD N-terminal domain-like"/>
    <property type="match status" value="1"/>
</dbReference>
<comment type="caution">
    <text evidence="15">Lacks conserved residue(s) required for the propagation of feature annotation.</text>
</comment>
<dbReference type="PANTHER" id="PTHR21000">
    <property type="entry name" value="DIHYDROXY-ACID DEHYDRATASE DAD"/>
    <property type="match status" value="1"/>
</dbReference>
<name>A0ABT2PS53_9BURK</name>
<keyword evidence="4 15" id="KW-0001">2Fe-2S</keyword>
<dbReference type="HAMAP" id="MF_00012">
    <property type="entry name" value="IlvD"/>
    <property type="match status" value="1"/>
</dbReference>
<dbReference type="InterPro" id="IPR037237">
    <property type="entry name" value="IlvD/EDD_N"/>
</dbReference>
<feature type="binding site" description="via carbamate group" evidence="15">
    <location>
        <position position="139"/>
    </location>
    <ligand>
        <name>Mg(2+)</name>
        <dbReference type="ChEBI" id="CHEBI:18420"/>
    </ligand>
</feature>
<feature type="domain" description="Dihydroxy-acid/6-phosphogluconate dehydratase N-terminal" evidence="16">
    <location>
        <begin position="49"/>
        <end position="373"/>
    </location>
</feature>
<evidence type="ECO:0000256" key="4">
    <source>
        <dbReference type="ARBA" id="ARBA00022714"/>
    </source>
</evidence>
<comment type="pathway">
    <text evidence="13 15">Amino-acid biosynthesis; L-isoleucine biosynthesis; L-isoleucine from 2-oxobutanoate: step 3/4.</text>
</comment>
<dbReference type="PROSITE" id="PS00887">
    <property type="entry name" value="ILVD_EDD_2"/>
    <property type="match status" value="1"/>
</dbReference>
<evidence type="ECO:0000256" key="1">
    <source>
        <dbReference type="ARBA" id="ARBA00001946"/>
    </source>
</evidence>
<keyword evidence="9 15" id="KW-0456">Lyase</keyword>
<evidence type="ECO:0000313" key="19">
    <source>
        <dbReference type="Proteomes" id="UP001525968"/>
    </source>
</evidence>
<dbReference type="Gene3D" id="3.50.30.80">
    <property type="entry name" value="IlvD/EDD C-terminal domain-like"/>
    <property type="match status" value="1"/>
</dbReference>
<comment type="cofactor">
    <cofactor evidence="15">
        <name>[2Fe-2S] cluster</name>
        <dbReference type="ChEBI" id="CHEBI:190135"/>
    </cofactor>
    <text evidence="15">Binds 1 [2Fe-2S] cluster per subunit. This cluster acts as a Lewis acid cofactor.</text>
</comment>
<dbReference type="EMBL" id="JAODYH010000016">
    <property type="protein sequence ID" value="MCT9813125.1"/>
    <property type="molecule type" value="Genomic_DNA"/>
</dbReference>
<dbReference type="InterPro" id="IPR004404">
    <property type="entry name" value="DihydroxyA_deHydtase"/>
</dbReference>
<keyword evidence="10 15" id="KW-0100">Branched-chain amino acid biosynthesis</keyword>
<gene>
    <name evidence="15" type="primary">ilvD</name>
    <name evidence="18" type="ORF">N0K08_21055</name>
</gene>
<protein>
    <recommendedName>
        <fullName evidence="14 15">Dihydroxy-acid dehydratase</fullName>
        <shortName evidence="15">DAD</shortName>
        <ecNumber evidence="14 15">4.2.1.9</ecNumber>
    </recommendedName>
</protein>
<evidence type="ECO:0000256" key="9">
    <source>
        <dbReference type="ARBA" id="ARBA00023239"/>
    </source>
</evidence>
<comment type="similarity">
    <text evidence="2 15">Belongs to the IlvD/Edd family.</text>
</comment>
<keyword evidence="6 15" id="KW-0460">Magnesium</keyword>
<comment type="subunit">
    <text evidence="15">Homodimer.</text>
</comment>
<keyword evidence="3 15" id="KW-0028">Amino-acid biosynthesis</keyword>
<dbReference type="Pfam" id="PF00920">
    <property type="entry name" value="ILVD_EDD_N"/>
    <property type="match status" value="1"/>
</dbReference>
<evidence type="ECO:0000256" key="11">
    <source>
        <dbReference type="ARBA" id="ARBA00029304"/>
    </source>
</evidence>
<keyword evidence="5 15" id="KW-0479">Metal-binding</keyword>
<comment type="catalytic activity">
    <reaction evidence="11">
        <text>(2R)-2,3-dihydroxy-3-methylbutanoate = 3-methyl-2-oxobutanoate + H2O</text>
        <dbReference type="Rhea" id="RHEA:24809"/>
        <dbReference type="ChEBI" id="CHEBI:11851"/>
        <dbReference type="ChEBI" id="CHEBI:15377"/>
        <dbReference type="ChEBI" id="CHEBI:49072"/>
        <dbReference type="EC" id="4.2.1.9"/>
    </reaction>
    <physiologicalReaction direction="left-to-right" evidence="11">
        <dbReference type="Rhea" id="RHEA:24810"/>
    </physiologicalReaction>
</comment>
<dbReference type="Pfam" id="PF24877">
    <property type="entry name" value="ILV_EDD_C"/>
    <property type="match status" value="1"/>
</dbReference>
<evidence type="ECO:0000256" key="8">
    <source>
        <dbReference type="ARBA" id="ARBA00023014"/>
    </source>
</evidence>
<evidence type="ECO:0000313" key="18">
    <source>
        <dbReference type="EMBL" id="MCT9813125.1"/>
    </source>
</evidence>
<comment type="catalytic activity">
    <reaction evidence="15">
        <text>(2R,3R)-2,3-dihydroxy-3-methylpentanoate = (S)-3-methyl-2-oxopentanoate + H2O</text>
        <dbReference type="Rhea" id="RHEA:27694"/>
        <dbReference type="ChEBI" id="CHEBI:15377"/>
        <dbReference type="ChEBI" id="CHEBI:35146"/>
        <dbReference type="ChEBI" id="CHEBI:49258"/>
        <dbReference type="EC" id="4.2.1.9"/>
    </reaction>
</comment>
<keyword evidence="7 15" id="KW-0408">Iron</keyword>
<evidence type="ECO:0000256" key="15">
    <source>
        <dbReference type="HAMAP-Rule" id="MF_00012"/>
    </source>
</evidence>
<dbReference type="InterPro" id="IPR020558">
    <property type="entry name" value="DiOHA_6PGluconate_deHydtase_CS"/>
</dbReference>
<reference evidence="18 19" key="1">
    <citation type="submission" date="2022-09" db="EMBL/GenBank/DDBJ databases">
        <title>Draft genome of isolate Be4.</title>
        <authorList>
            <person name="Sanchez-Castro I."/>
            <person name="Martinez-Rodriguez P."/>
            <person name="Descostes M."/>
            <person name="Merroun M."/>
        </authorList>
    </citation>
    <scope>NUCLEOTIDE SEQUENCE [LARGE SCALE GENOMIC DNA]</scope>
    <source>
        <strain evidence="18 19">Be4</strain>
    </source>
</reference>
<evidence type="ECO:0000256" key="14">
    <source>
        <dbReference type="ARBA" id="ARBA00029490"/>
    </source>
</evidence>
<feature type="modified residue" description="N6-carboxylysine" evidence="15">
    <location>
        <position position="139"/>
    </location>
</feature>
<dbReference type="InterPro" id="IPR042096">
    <property type="entry name" value="Dihydro-acid_dehy_C"/>
</dbReference>
<feature type="domain" description="Dihydroxy-acid/6-phosphogluconate dehydratase C-terminal" evidence="17">
    <location>
        <begin position="384"/>
        <end position="580"/>
    </location>
</feature>
<dbReference type="PROSITE" id="PS00886">
    <property type="entry name" value="ILVD_EDD_1"/>
    <property type="match status" value="1"/>
</dbReference>
<dbReference type="PANTHER" id="PTHR21000:SF5">
    <property type="entry name" value="DIHYDROXY-ACID DEHYDRATASE, MITOCHONDRIAL"/>
    <property type="match status" value="1"/>
</dbReference>
<accession>A0ABT2PS53</accession>